<dbReference type="OrthoDB" id="9801721at2"/>
<organism evidence="1 2">
    <name type="scientific">Ureibacillus yapensis</name>
    <dbReference type="NCBI Taxonomy" id="2304605"/>
    <lineage>
        <taxon>Bacteria</taxon>
        <taxon>Bacillati</taxon>
        <taxon>Bacillota</taxon>
        <taxon>Bacilli</taxon>
        <taxon>Bacillales</taxon>
        <taxon>Caryophanaceae</taxon>
        <taxon>Ureibacillus</taxon>
    </lineage>
</organism>
<sequence>MIQKKTLHILNGMGMYKYFKKAHFLESELMIPFNEAMCYGNTCDDIFSDEFTEIRAKVHHITPAQYAEITLNPLQPLFYEDFNRIVLWFDDDMFCQINLLTILAWLDRTNFKDAIELQIVGDNFQSVGCFTLKPKGYYALYKQVLIHKKIPQDVHPGSLKKGIELYLNYLNKESELMLYIQKHQNVPAKELVLVLIENFKDYGLGDTQYLEIIESFRKKVFDMEE</sequence>
<gene>
    <name evidence="1" type="ORF">D1B33_07635</name>
</gene>
<dbReference type="EMBL" id="QWEI01000003">
    <property type="protein sequence ID" value="RHW37410.1"/>
    <property type="molecule type" value="Genomic_DNA"/>
</dbReference>
<dbReference type="RefSeq" id="WP_118875799.1">
    <property type="nucleotide sequence ID" value="NZ_QWEI01000003.1"/>
</dbReference>
<dbReference type="Proteomes" id="UP000265692">
    <property type="component" value="Unassembled WGS sequence"/>
</dbReference>
<name>A0A396SNJ0_9BACL</name>
<keyword evidence="2" id="KW-1185">Reference proteome</keyword>
<protein>
    <submittedName>
        <fullName evidence="1">AraC family transcriptional regulator</fullName>
    </submittedName>
</protein>
<proteinExistence type="predicted"/>
<reference evidence="1 2" key="1">
    <citation type="submission" date="2018-08" db="EMBL/GenBank/DDBJ databases">
        <title>Lysinibacillus sp. YLB-03 draft genome sequence.</title>
        <authorList>
            <person name="Yu L."/>
        </authorList>
    </citation>
    <scope>NUCLEOTIDE SEQUENCE [LARGE SCALE GENOMIC DNA]</scope>
    <source>
        <strain evidence="1 2">YLB-03</strain>
    </source>
</reference>
<dbReference type="AlphaFoldDB" id="A0A396SNJ0"/>
<evidence type="ECO:0000313" key="2">
    <source>
        <dbReference type="Proteomes" id="UP000265692"/>
    </source>
</evidence>
<evidence type="ECO:0000313" key="1">
    <source>
        <dbReference type="EMBL" id="RHW37410.1"/>
    </source>
</evidence>
<comment type="caution">
    <text evidence="1">The sequence shown here is derived from an EMBL/GenBank/DDBJ whole genome shotgun (WGS) entry which is preliminary data.</text>
</comment>
<accession>A0A396SNJ0</accession>